<dbReference type="EMBL" id="LFDV01000001">
    <property type="protein sequence ID" value="KTB49219.1"/>
    <property type="molecule type" value="Genomic_DNA"/>
</dbReference>
<comment type="subunit">
    <text evidence="7">Forms oligomers.</text>
</comment>
<dbReference type="InterPro" id="IPR035642">
    <property type="entry name" value="MraZ_N"/>
</dbReference>
<dbReference type="SUPFAM" id="SSF89447">
    <property type="entry name" value="AbrB/MazE/MraZ-like"/>
    <property type="match status" value="1"/>
</dbReference>
<dbReference type="GO" id="GO:0000976">
    <property type="term" value="F:transcription cis-regulatory region binding"/>
    <property type="evidence" value="ECO:0007669"/>
    <property type="project" value="TreeGrafter"/>
</dbReference>
<evidence type="ECO:0000256" key="3">
    <source>
        <dbReference type="ARBA" id="ARBA00022737"/>
    </source>
</evidence>
<dbReference type="PROSITE" id="PS51740">
    <property type="entry name" value="SPOVT_ABRB"/>
    <property type="match status" value="2"/>
</dbReference>
<evidence type="ECO:0000313" key="10">
    <source>
        <dbReference type="Proteomes" id="UP000053947"/>
    </source>
</evidence>
<reference evidence="9 10" key="1">
    <citation type="submission" date="2015-06" db="EMBL/GenBank/DDBJ databases">
        <title>Genome sequence of the organohalide-respiring Dehalogenimonas alkenigignens type strain (IP3-3T).</title>
        <authorList>
            <person name="Key T.A."/>
            <person name="Richmond D.P."/>
            <person name="Bowman K.S."/>
            <person name="Cho Y.-J."/>
            <person name="Chun J."/>
            <person name="da Costa M.S."/>
            <person name="Rainey F.A."/>
            <person name="Moe W.M."/>
        </authorList>
    </citation>
    <scope>NUCLEOTIDE SEQUENCE [LARGE SCALE GENOMIC DNA]</scope>
    <source>
        <strain evidence="9 10">IP3-3</strain>
    </source>
</reference>
<dbReference type="Gene3D" id="3.40.1550.20">
    <property type="entry name" value="Transcriptional regulator MraZ domain"/>
    <property type="match status" value="1"/>
</dbReference>
<dbReference type="AlphaFoldDB" id="A0A0W0GL07"/>
<comment type="caution">
    <text evidence="9">The sequence shown here is derived from an EMBL/GenBank/DDBJ whole genome shotgun (WGS) entry which is preliminary data.</text>
</comment>
<evidence type="ECO:0000256" key="6">
    <source>
        <dbReference type="ARBA" id="ARBA00023163"/>
    </source>
</evidence>
<dbReference type="STRING" id="1217799.DEALK_01310"/>
<evidence type="ECO:0000313" key="9">
    <source>
        <dbReference type="EMBL" id="KTB49219.1"/>
    </source>
</evidence>
<dbReference type="InterPro" id="IPR035644">
    <property type="entry name" value="MraZ_C"/>
</dbReference>
<evidence type="ECO:0000256" key="1">
    <source>
        <dbReference type="ARBA" id="ARBA00013860"/>
    </source>
</evidence>
<keyword evidence="10" id="KW-1185">Reference proteome</keyword>
<accession>A0A0W0GL07</accession>
<dbReference type="CDD" id="cd16321">
    <property type="entry name" value="MraZ_C"/>
    <property type="match status" value="1"/>
</dbReference>
<dbReference type="Pfam" id="PF02381">
    <property type="entry name" value="MraZ"/>
    <property type="match status" value="2"/>
</dbReference>
<protein>
    <recommendedName>
        <fullName evidence="1 7">Transcriptional regulator MraZ</fullName>
    </recommendedName>
</protein>
<dbReference type="InterPro" id="IPR038619">
    <property type="entry name" value="MraZ_sf"/>
</dbReference>
<gene>
    <name evidence="7" type="primary">mraZ</name>
    <name evidence="9" type="ORF">DEALK_01310</name>
</gene>
<keyword evidence="3" id="KW-0677">Repeat</keyword>
<dbReference type="GO" id="GO:0009295">
    <property type="term" value="C:nucleoid"/>
    <property type="evidence" value="ECO:0007669"/>
    <property type="project" value="UniProtKB-SubCell"/>
</dbReference>
<sequence length="158" mass="17453">MGKRGNLWEIGGPRGDMFFGEFHYKIDEKGRLPVPPRFRPQLKDGVILSPGPDGNLNAYSAEAWHQFTAAISTATTSHSKLRKLKRSVFGQAFPALMDNQGRLALPEPLRIGAGIGSDAVVVGVSDHLEIWDKAAWDIEKAEDLAQAWQIMESLEKRG</sequence>
<keyword evidence="5 7" id="KW-0238">DNA-binding</keyword>
<dbReference type="CDD" id="cd16320">
    <property type="entry name" value="MraZ_N"/>
    <property type="match status" value="1"/>
</dbReference>
<dbReference type="PANTHER" id="PTHR34701">
    <property type="entry name" value="TRANSCRIPTIONAL REGULATOR MRAZ"/>
    <property type="match status" value="1"/>
</dbReference>
<organism evidence="9 10">
    <name type="scientific">Dehalogenimonas alkenigignens</name>
    <dbReference type="NCBI Taxonomy" id="1217799"/>
    <lineage>
        <taxon>Bacteria</taxon>
        <taxon>Bacillati</taxon>
        <taxon>Chloroflexota</taxon>
        <taxon>Dehalococcoidia</taxon>
        <taxon>Dehalococcoidales</taxon>
        <taxon>Dehalococcoidaceae</taxon>
        <taxon>Dehalogenimonas</taxon>
    </lineage>
</organism>
<dbReference type="GO" id="GO:2000143">
    <property type="term" value="P:negative regulation of DNA-templated transcription initiation"/>
    <property type="evidence" value="ECO:0007669"/>
    <property type="project" value="TreeGrafter"/>
</dbReference>
<dbReference type="HAMAP" id="MF_01008">
    <property type="entry name" value="MraZ"/>
    <property type="match status" value="1"/>
</dbReference>
<feature type="domain" description="SpoVT-AbrB" evidence="8">
    <location>
        <begin position="21"/>
        <end position="63"/>
    </location>
</feature>
<dbReference type="GO" id="GO:0005737">
    <property type="term" value="C:cytoplasm"/>
    <property type="evidence" value="ECO:0007669"/>
    <property type="project" value="UniProtKB-UniRule"/>
</dbReference>
<dbReference type="Proteomes" id="UP000053947">
    <property type="component" value="Unassembled WGS sequence"/>
</dbReference>
<keyword evidence="6 7" id="KW-0804">Transcription</keyword>
<dbReference type="InterPro" id="IPR003444">
    <property type="entry name" value="MraZ"/>
</dbReference>
<dbReference type="InterPro" id="IPR020603">
    <property type="entry name" value="MraZ_dom"/>
</dbReference>
<comment type="subcellular location">
    <subcellularLocation>
        <location evidence="7">Cytoplasm</location>
        <location evidence="7">Nucleoid</location>
    </subcellularLocation>
</comment>
<keyword evidence="2 7" id="KW-0963">Cytoplasm</keyword>
<dbReference type="InterPro" id="IPR037914">
    <property type="entry name" value="SpoVT-AbrB_sf"/>
</dbReference>
<evidence type="ECO:0000259" key="8">
    <source>
        <dbReference type="PROSITE" id="PS51740"/>
    </source>
</evidence>
<keyword evidence="4 7" id="KW-0805">Transcription regulation</keyword>
<proteinExistence type="inferred from homology"/>
<evidence type="ECO:0000256" key="2">
    <source>
        <dbReference type="ARBA" id="ARBA00022490"/>
    </source>
</evidence>
<feature type="domain" description="SpoVT-AbrB" evidence="8">
    <location>
        <begin position="92"/>
        <end position="135"/>
    </location>
</feature>
<evidence type="ECO:0000256" key="5">
    <source>
        <dbReference type="ARBA" id="ARBA00023125"/>
    </source>
</evidence>
<evidence type="ECO:0000256" key="7">
    <source>
        <dbReference type="HAMAP-Rule" id="MF_01008"/>
    </source>
</evidence>
<dbReference type="GO" id="GO:0003700">
    <property type="term" value="F:DNA-binding transcription factor activity"/>
    <property type="evidence" value="ECO:0007669"/>
    <property type="project" value="UniProtKB-UniRule"/>
</dbReference>
<dbReference type="PANTHER" id="PTHR34701:SF1">
    <property type="entry name" value="TRANSCRIPTIONAL REGULATOR MRAZ"/>
    <property type="match status" value="1"/>
</dbReference>
<comment type="similarity">
    <text evidence="7">Belongs to the MraZ family.</text>
</comment>
<dbReference type="InterPro" id="IPR007159">
    <property type="entry name" value="SpoVT-AbrB_dom"/>
</dbReference>
<name>A0A0W0GL07_9CHLR</name>
<evidence type="ECO:0000256" key="4">
    <source>
        <dbReference type="ARBA" id="ARBA00023015"/>
    </source>
</evidence>